<sequence>MSALSRNGEKLMTVGPLARKAASCDLSIRLGSLWSAIAGTYAVQLASAKSAGETSWAPGKRPSGTS</sequence>
<dbReference type="AlphaFoldDB" id="A0A9Q1G6W4"/>
<evidence type="ECO:0000313" key="1">
    <source>
        <dbReference type="EMBL" id="KAJ8376017.1"/>
    </source>
</evidence>
<dbReference type="EMBL" id="JAINUF010000002">
    <property type="protein sequence ID" value="KAJ8376017.1"/>
    <property type="molecule type" value="Genomic_DNA"/>
</dbReference>
<keyword evidence="2" id="KW-1185">Reference proteome</keyword>
<dbReference type="Proteomes" id="UP001152622">
    <property type="component" value="Chromosome 2"/>
</dbReference>
<gene>
    <name evidence="1" type="ORF">SKAU_G00065970</name>
</gene>
<comment type="caution">
    <text evidence="1">The sequence shown here is derived from an EMBL/GenBank/DDBJ whole genome shotgun (WGS) entry which is preliminary data.</text>
</comment>
<evidence type="ECO:0000313" key="2">
    <source>
        <dbReference type="Proteomes" id="UP001152622"/>
    </source>
</evidence>
<name>A0A9Q1G6W4_SYNKA</name>
<proteinExistence type="predicted"/>
<organism evidence="1 2">
    <name type="scientific">Synaphobranchus kaupii</name>
    <name type="common">Kaup's arrowtooth eel</name>
    <dbReference type="NCBI Taxonomy" id="118154"/>
    <lineage>
        <taxon>Eukaryota</taxon>
        <taxon>Metazoa</taxon>
        <taxon>Chordata</taxon>
        <taxon>Craniata</taxon>
        <taxon>Vertebrata</taxon>
        <taxon>Euteleostomi</taxon>
        <taxon>Actinopterygii</taxon>
        <taxon>Neopterygii</taxon>
        <taxon>Teleostei</taxon>
        <taxon>Anguilliformes</taxon>
        <taxon>Synaphobranchidae</taxon>
        <taxon>Synaphobranchus</taxon>
    </lineage>
</organism>
<protein>
    <submittedName>
        <fullName evidence="1">Uncharacterized protein</fullName>
    </submittedName>
</protein>
<reference evidence="1" key="1">
    <citation type="journal article" date="2023" name="Science">
        <title>Genome structures resolve the early diversification of teleost fishes.</title>
        <authorList>
            <person name="Parey E."/>
            <person name="Louis A."/>
            <person name="Montfort J."/>
            <person name="Bouchez O."/>
            <person name="Roques C."/>
            <person name="Iampietro C."/>
            <person name="Lluch J."/>
            <person name="Castinel A."/>
            <person name="Donnadieu C."/>
            <person name="Desvignes T."/>
            <person name="Floi Bucao C."/>
            <person name="Jouanno E."/>
            <person name="Wen M."/>
            <person name="Mejri S."/>
            <person name="Dirks R."/>
            <person name="Jansen H."/>
            <person name="Henkel C."/>
            <person name="Chen W.J."/>
            <person name="Zahm M."/>
            <person name="Cabau C."/>
            <person name="Klopp C."/>
            <person name="Thompson A.W."/>
            <person name="Robinson-Rechavi M."/>
            <person name="Braasch I."/>
            <person name="Lecointre G."/>
            <person name="Bobe J."/>
            <person name="Postlethwait J.H."/>
            <person name="Berthelot C."/>
            <person name="Roest Crollius H."/>
            <person name="Guiguen Y."/>
        </authorList>
    </citation>
    <scope>NUCLEOTIDE SEQUENCE</scope>
    <source>
        <strain evidence="1">WJC10195</strain>
    </source>
</reference>
<accession>A0A9Q1G6W4</accession>